<organism evidence="2 3">
    <name type="scientific">Penicilliopsis zonata CBS 506.65</name>
    <dbReference type="NCBI Taxonomy" id="1073090"/>
    <lineage>
        <taxon>Eukaryota</taxon>
        <taxon>Fungi</taxon>
        <taxon>Dikarya</taxon>
        <taxon>Ascomycota</taxon>
        <taxon>Pezizomycotina</taxon>
        <taxon>Eurotiomycetes</taxon>
        <taxon>Eurotiomycetidae</taxon>
        <taxon>Eurotiales</taxon>
        <taxon>Aspergillaceae</taxon>
        <taxon>Penicilliopsis</taxon>
    </lineage>
</organism>
<feature type="signal peptide" evidence="1">
    <location>
        <begin position="1"/>
        <end position="20"/>
    </location>
</feature>
<dbReference type="OrthoDB" id="4532425at2759"/>
<dbReference type="Proteomes" id="UP000184188">
    <property type="component" value="Unassembled WGS sequence"/>
</dbReference>
<accession>A0A1L9SLF5</accession>
<evidence type="ECO:0000256" key="1">
    <source>
        <dbReference type="SAM" id="SignalP"/>
    </source>
</evidence>
<name>A0A1L9SLF5_9EURO</name>
<keyword evidence="3" id="KW-1185">Reference proteome</keyword>
<dbReference type="GeneID" id="34609276"/>
<sequence>MFFSMKPIVGLLALSMVAVAAPAEHVERSAADSLQKRGDCFGGSYGTCLTEYFELFCLVQCVSDNLIAEQDCKNQCDDGASSYCEEEC</sequence>
<protein>
    <submittedName>
        <fullName evidence="2">Uncharacterized protein</fullName>
    </submittedName>
</protein>
<feature type="chain" id="PRO_5012747390" evidence="1">
    <location>
        <begin position="21"/>
        <end position="88"/>
    </location>
</feature>
<dbReference type="EMBL" id="KV878340">
    <property type="protein sequence ID" value="OJJ48025.1"/>
    <property type="molecule type" value="Genomic_DNA"/>
</dbReference>
<gene>
    <name evidence="2" type="ORF">ASPZODRAFT_131675</name>
</gene>
<keyword evidence="1" id="KW-0732">Signal</keyword>
<evidence type="ECO:0000313" key="2">
    <source>
        <dbReference type="EMBL" id="OJJ48025.1"/>
    </source>
</evidence>
<dbReference type="RefSeq" id="XP_022582535.1">
    <property type="nucleotide sequence ID" value="XM_022722811.1"/>
</dbReference>
<evidence type="ECO:0000313" key="3">
    <source>
        <dbReference type="Proteomes" id="UP000184188"/>
    </source>
</evidence>
<proteinExistence type="predicted"/>
<dbReference type="AlphaFoldDB" id="A0A1L9SLF5"/>
<reference evidence="3" key="1">
    <citation type="journal article" date="2017" name="Genome Biol.">
        <title>Comparative genomics reveals high biological diversity and specific adaptations in the industrially and medically important fungal genus Aspergillus.</title>
        <authorList>
            <person name="de Vries R.P."/>
            <person name="Riley R."/>
            <person name="Wiebenga A."/>
            <person name="Aguilar-Osorio G."/>
            <person name="Amillis S."/>
            <person name="Uchima C.A."/>
            <person name="Anderluh G."/>
            <person name="Asadollahi M."/>
            <person name="Askin M."/>
            <person name="Barry K."/>
            <person name="Battaglia E."/>
            <person name="Bayram O."/>
            <person name="Benocci T."/>
            <person name="Braus-Stromeyer S.A."/>
            <person name="Caldana C."/>
            <person name="Canovas D."/>
            <person name="Cerqueira G.C."/>
            <person name="Chen F."/>
            <person name="Chen W."/>
            <person name="Choi C."/>
            <person name="Clum A."/>
            <person name="Dos Santos R.A."/>
            <person name="Damasio A.R."/>
            <person name="Diallinas G."/>
            <person name="Emri T."/>
            <person name="Fekete E."/>
            <person name="Flipphi M."/>
            <person name="Freyberg S."/>
            <person name="Gallo A."/>
            <person name="Gournas C."/>
            <person name="Habgood R."/>
            <person name="Hainaut M."/>
            <person name="Harispe M.L."/>
            <person name="Henrissat B."/>
            <person name="Hilden K.S."/>
            <person name="Hope R."/>
            <person name="Hossain A."/>
            <person name="Karabika E."/>
            <person name="Karaffa L."/>
            <person name="Karanyi Z."/>
            <person name="Krasevec N."/>
            <person name="Kuo A."/>
            <person name="Kusch H."/>
            <person name="LaButti K."/>
            <person name="Lagendijk E.L."/>
            <person name="Lapidus A."/>
            <person name="Levasseur A."/>
            <person name="Lindquist E."/>
            <person name="Lipzen A."/>
            <person name="Logrieco A.F."/>
            <person name="MacCabe A."/>
            <person name="Maekelae M.R."/>
            <person name="Malavazi I."/>
            <person name="Melin P."/>
            <person name="Meyer V."/>
            <person name="Mielnichuk N."/>
            <person name="Miskei M."/>
            <person name="Molnar A.P."/>
            <person name="Mule G."/>
            <person name="Ngan C.Y."/>
            <person name="Orejas M."/>
            <person name="Orosz E."/>
            <person name="Ouedraogo J.P."/>
            <person name="Overkamp K.M."/>
            <person name="Park H.-S."/>
            <person name="Perrone G."/>
            <person name="Piumi F."/>
            <person name="Punt P.J."/>
            <person name="Ram A.F."/>
            <person name="Ramon A."/>
            <person name="Rauscher S."/>
            <person name="Record E."/>
            <person name="Riano-Pachon D.M."/>
            <person name="Robert V."/>
            <person name="Roehrig J."/>
            <person name="Ruller R."/>
            <person name="Salamov A."/>
            <person name="Salih N.S."/>
            <person name="Samson R.A."/>
            <person name="Sandor E."/>
            <person name="Sanguinetti M."/>
            <person name="Schuetze T."/>
            <person name="Sepcic K."/>
            <person name="Shelest E."/>
            <person name="Sherlock G."/>
            <person name="Sophianopoulou V."/>
            <person name="Squina F.M."/>
            <person name="Sun H."/>
            <person name="Susca A."/>
            <person name="Todd R.B."/>
            <person name="Tsang A."/>
            <person name="Unkles S.E."/>
            <person name="van de Wiele N."/>
            <person name="van Rossen-Uffink D."/>
            <person name="Oliveira J.V."/>
            <person name="Vesth T.C."/>
            <person name="Visser J."/>
            <person name="Yu J.-H."/>
            <person name="Zhou M."/>
            <person name="Andersen M.R."/>
            <person name="Archer D.B."/>
            <person name="Baker S.E."/>
            <person name="Benoit I."/>
            <person name="Brakhage A.A."/>
            <person name="Braus G.H."/>
            <person name="Fischer R."/>
            <person name="Frisvad J.C."/>
            <person name="Goldman G.H."/>
            <person name="Houbraken J."/>
            <person name="Oakley B."/>
            <person name="Pocsi I."/>
            <person name="Scazzocchio C."/>
            <person name="Seiboth B."/>
            <person name="vanKuyk P.A."/>
            <person name="Wortman J."/>
            <person name="Dyer P.S."/>
            <person name="Grigoriev I.V."/>
        </authorList>
    </citation>
    <scope>NUCLEOTIDE SEQUENCE [LARGE SCALE GENOMIC DNA]</scope>
    <source>
        <strain evidence="3">CBS 506.65</strain>
    </source>
</reference>
<dbReference type="VEuPathDB" id="FungiDB:ASPZODRAFT_131675"/>